<keyword evidence="4" id="KW-1185">Reference proteome</keyword>
<protein>
    <submittedName>
        <fullName evidence="3">Plasminogen receptor (KT)</fullName>
    </submittedName>
</protein>
<dbReference type="EMBL" id="SOYY01000006">
    <property type="protein sequence ID" value="KAA0719646.1"/>
    <property type="molecule type" value="Genomic_DNA"/>
</dbReference>
<dbReference type="AlphaFoldDB" id="A0A5A9PFF6"/>
<dbReference type="InterPro" id="IPR019319">
    <property type="entry name" value="Plg-R(KT)"/>
</dbReference>
<sequence>MSDRSRVGDVLKRLYVRKARVPLEYCINQARAAELERQLQMQNQMRERQVAMQIAWSREFLKYFGSFYGLVTLGLSIGAMKKRRAALLTPVIPLSFIMAYQMDVAYGSLIHRMREEAESIMGSESKRLEMPHGMPTFESIEKSRRAKSPLSSVLEK</sequence>
<evidence type="ECO:0000256" key="2">
    <source>
        <dbReference type="SAM" id="Phobius"/>
    </source>
</evidence>
<name>A0A5A9PFF6_9TELE</name>
<dbReference type="GO" id="GO:0005886">
    <property type="term" value="C:plasma membrane"/>
    <property type="evidence" value="ECO:0007669"/>
    <property type="project" value="InterPro"/>
</dbReference>
<gene>
    <name evidence="3" type="ORF">E1301_Tti022491</name>
</gene>
<keyword evidence="3" id="KW-0675">Receptor</keyword>
<reference evidence="3 4" key="1">
    <citation type="journal article" date="2019" name="Mol. Ecol. Resour.">
        <title>Chromosome-level genome assembly of Triplophysa tibetana, a fish adapted to the harsh high-altitude environment of the Tibetan Plateau.</title>
        <authorList>
            <person name="Yang X."/>
            <person name="Liu H."/>
            <person name="Ma Z."/>
            <person name="Zou Y."/>
            <person name="Zou M."/>
            <person name="Mao Y."/>
            <person name="Li X."/>
            <person name="Wang H."/>
            <person name="Chen T."/>
            <person name="Wang W."/>
            <person name="Yang R."/>
        </authorList>
    </citation>
    <scope>NUCLEOTIDE SEQUENCE [LARGE SCALE GENOMIC DNA]</scope>
    <source>
        <strain evidence="3">TTIB1903HZAU</strain>
        <tissue evidence="3">Muscle</tissue>
    </source>
</reference>
<dbReference type="Proteomes" id="UP000324632">
    <property type="component" value="Chromosome 6"/>
</dbReference>
<keyword evidence="2" id="KW-1133">Transmembrane helix</keyword>
<keyword evidence="2" id="KW-0472">Membrane</keyword>
<evidence type="ECO:0000313" key="3">
    <source>
        <dbReference type="EMBL" id="KAA0719646.1"/>
    </source>
</evidence>
<keyword evidence="2" id="KW-0812">Transmembrane</keyword>
<dbReference type="PANTHER" id="PTHR13411">
    <property type="entry name" value="PLASMINOGEN RECEPTOR (KT)"/>
    <property type="match status" value="1"/>
</dbReference>
<accession>A0A5A9PFF6</accession>
<feature type="transmembrane region" description="Helical" evidence="2">
    <location>
        <begin position="60"/>
        <end position="79"/>
    </location>
</feature>
<evidence type="ECO:0000256" key="1">
    <source>
        <dbReference type="SAM" id="MobiDB-lite"/>
    </source>
</evidence>
<dbReference type="Pfam" id="PF10166">
    <property type="entry name" value="DUF2368"/>
    <property type="match status" value="1"/>
</dbReference>
<comment type="caution">
    <text evidence="3">The sequence shown here is derived from an EMBL/GenBank/DDBJ whole genome shotgun (WGS) entry which is preliminary data.</text>
</comment>
<organism evidence="3 4">
    <name type="scientific">Triplophysa tibetana</name>
    <dbReference type="NCBI Taxonomy" id="1572043"/>
    <lineage>
        <taxon>Eukaryota</taxon>
        <taxon>Metazoa</taxon>
        <taxon>Chordata</taxon>
        <taxon>Craniata</taxon>
        <taxon>Vertebrata</taxon>
        <taxon>Euteleostomi</taxon>
        <taxon>Actinopterygii</taxon>
        <taxon>Neopterygii</taxon>
        <taxon>Teleostei</taxon>
        <taxon>Ostariophysi</taxon>
        <taxon>Cypriniformes</taxon>
        <taxon>Nemacheilidae</taxon>
        <taxon>Triplophysa</taxon>
    </lineage>
</organism>
<dbReference type="PANTHER" id="PTHR13411:SF6">
    <property type="entry name" value="PLASMINOGEN RECEPTOR (KT)"/>
    <property type="match status" value="1"/>
</dbReference>
<dbReference type="GO" id="GO:0010756">
    <property type="term" value="P:positive regulation of plasminogen activation"/>
    <property type="evidence" value="ECO:0007669"/>
    <property type="project" value="InterPro"/>
</dbReference>
<evidence type="ECO:0000313" key="4">
    <source>
        <dbReference type="Proteomes" id="UP000324632"/>
    </source>
</evidence>
<feature type="region of interest" description="Disordered" evidence="1">
    <location>
        <begin position="128"/>
        <end position="156"/>
    </location>
</feature>
<proteinExistence type="predicted"/>